<keyword evidence="4" id="KW-0808">Transferase</keyword>
<dbReference type="PANTHER" id="PTHR30576:SF0">
    <property type="entry name" value="UNDECAPRENYL-PHOSPHATE N-ACETYLGALACTOSAMINYL 1-PHOSPHATE TRANSFERASE-RELATED"/>
    <property type="match status" value="1"/>
</dbReference>
<dbReference type="Proteomes" id="UP000184287">
    <property type="component" value="Unassembled WGS sequence"/>
</dbReference>
<keyword evidence="5" id="KW-1185">Reference proteome</keyword>
<protein>
    <submittedName>
        <fullName evidence="4">Sugar transferase</fullName>
    </submittedName>
</protein>
<feature type="compositionally biased region" description="Polar residues" evidence="2">
    <location>
        <begin position="1"/>
        <end position="16"/>
    </location>
</feature>
<dbReference type="GO" id="GO:0016780">
    <property type="term" value="F:phosphotransferase activity, for other substituted phosphate groups"/>
    <property type="evidence" value="ECO:0007669"/>
    <property type="project" value="TreeGrafter"/>
</dbReference>
<evidence type="ECO:0000256" key="2">
    <source>
        <dbReference type="SAM" id="MobiDB-lite"/>
    </source>
</evidence>
<evidence type="ECO:0000256" key="1">
    <source>
        <dbReference type="ARBA" id="ARBA00006464"/>
    </source>
</evidence>
<reference evidence="5" key="1">
    <citation type="submission" date="2016-11" db="EMBL/GenBank/DDBJ databases">
        <authorList>
            <person name="Varghese N."/>
            <person name="Submissions S."/>
        </authorList>
    </citation>
    <scope>NUCLEOTIDE SEQUENCE [LARGE SCALE GENOMIC DNA]</scope>
    <source>
        <strain evidence="5">DSM 16990</strain>
    </source>
</reference>
<dbReference type="AlphaFoldDB" id="A0A1M5PR56"/>
<dbReference type="EMBL" id="FQUQ01000010">
    <property type="protein sequence ID" value="SHH04180.1"/>
    <property type="molecule type" value="Genomic_DNA"/>
</dbReference>
<proteinExistence type="inferred from homology"/>
<organism evidence="4 5">
    <name type="scientific">Pedobacter caeni</name>
    <dbReference type="NCBI Taxonomy" id="288992"/>
    <lineage>
        <taxon>Bacteria</taxon>
        <taxon>Pseudomonadati</taxon>
        <taxon>Bacteroidota</taxon>
        <taxon>Sphingobacteriia</taxon>
        <taxon>Sphingobacteriales</taxon>
        <taxon>Sphingobacteriaceae</taxon>
        <taxon>Pedobacter</taxon>
    </lineage>
</organism>
<evidence type="ECO:0000313" key="5">
    <source>
        <dbReference type="Proteomes" id="UP000184287"/>
    </source>
</evidence>
<dbReference type="Pfam" id="PF02397">
    <property type="entry name" value="Bac_transf"/>
    <property type="match status" value="1"/>
</dbReference>
<comment type="similarity">
    <text evidence="1">Belongs to the bacterial sugar transferase family.</text>
</comment>
<accession>A0A1M5PR56</accession>
<evidence type="ECO:0000313" key="4">
    <source>
        <dbReference type="EMBL" id="SHH04180.1"/>
    </source>
</evidence>
<sequence>MTHSPSRFTGEVSENLSTEEKQKLRENFQTTGTNDNRITKIGKFIRKTSLDELPQILNVLSGDMSIVGPRPDTPVQEVDYKPEQWKQRHEVRPGITGLAQVSGRSNITFEDRINADLEYVKNKSFLLYLRIIFLTFYQVISNKGTN</sequence>
<dbReference type="InterPro" id="IPR003362">
    <property type="entry name" value="Bact_transf"/>
</dbReference>
<evidence type="ECO:0000259" key="3">
    <source>
        <dbReference type="Pfam" id="PF02397"/>
    </source>
</evidence>
<gene>
    <name evidence="4" type="ORF">SAMN04488522_11054</name>
</gene>
<feature type="domain" description="Bacterial sugar transferase" evidence="3">
    <location>
        <begin position="25"/>
        <end position="140"/>
    </location>
</feature>
<dbReference type="STRING" id="288992.SAMN04488522_11054"/>
<dbReference type="PANTHER" id="PTHR30576">
    <property type="entry name" value="COLANIC BIOSYNTHESIS UDP-GLUCOSE LIPID CARRIER TRANSFERASE"/>
    <property type="match status" value="1"/>
</dbReference>
<name>A0A1M5PR56_9SPHI</name>
<feature type="region of interest" description="Disordered" evidence="2">
    <location>
        <begin position="1"/>
        <end position="20"/>
    </location>
</feature>